<dbReference type="InterPro" id="IPR014756">
    <property type="entry name" value="Ig_E-set"/>
</dbReference>
<feature type="non-terminal residue" evidence="2">
    <location>
        <position position="85"/>
    </location>
</feature>
<organism evidence="2">
    <name type="scientific">marine metagenome</name>
    <dbReference type="NCBI Taxonomy" id="408172"/>
    <lineage>
        <taxon>unclassified sequences</taxon>
        <taxon>metagenomes</taxon>
        <taxon>ecological metagenomes</taxon>
    </lineage>
</organism>
<evidence type="ECO:0000313" key="2">
    <source>
        <dbReference type="EMBL" id="SVE64810.1"/>
    </source>
</evidence>
<evidence type="ECO:0000259" key="1">
    <source>
        <dbReference type="Pfam" id="PF09087"/>
    </source>
</evidence>
<proteinExistence type="predicted"/>
<dbReference type="Pfam" id="PF09087">
    <property type="entry name" value="Cyc-maltodext_N"/>
    <property type="match status" value="1"/>
</dbReference>
<dbReference type="AlphaFoldDB" id="A0A383F7X5"/>
<name>A0A383F7X5_9ZZZZ</name>
<gene>
    <name evidence="2" type="ORF">METZ01_LOCUS517664</name>
</gene>
<accession>A0A383F7X5</accession>
<feature type="domain" description="Cyclomaltodextrinase N-terminal" evidence="1">
    <location>
        <begin position="25"/>
        <end position="83"/>
    </location>
</feature>
<dbReference type="EMBL" id="UINC01232022">
    <property type="protein sequence ID" value="SVE64810.1"/>
    <property type="molecule type" value="Genomic_DNA"/>
</dbReference>
<protein>
    <recommendedName>
        <fullName evidence="1">Cyclomaltodextrinase N-terminal domain-containing protein</fullName>
    </recommendedName>
</protein>
<dbReference type="Gene3D" id="2.60.40.10">
    <property type="entry name" value="Immunoglobulins"/>
    <property type="match status" value="1"/>
</dbReference>
<dbReference type="SUPFAM" id="SSF81296">
    <property type="entry name" value="E set domains"/>
    <property type="match status" value="1"/>
</dbReference>
<dbReference type="InterPro" id="IPR013783">
    <property type="entry name" value="Ig-like_fold"/>
</dbReference>
<dbReference type="InterPro" id="IPR015171">
    <property type="entry name" value="Cyc-maltodext_N"/>
</dbReference>
<sequence length="85" mass="9635">MLLLIFHITMFSPSYSSNQRPVVDKIEPPNWWVGMKWNRLQLMIYGQDLTDVSVSFQTDKLSAHVVNTNSSYAFVEVGISPSLSA</sequence>
<reference evidence="2" key="1">
    <citation type="submission" date="2018-05" db="EMBL/GenBank/DDBJ databases">
        <authorList>
            <person name="Lanie J.A."/>
            <person name="Ng W.-L."/>
            <person name="Kazmierczak K.M."/>
            <person name="Andrzejewski T.M."/>
            <person name="Davidsen T.M."/>
            <person name="Wayne K.J."/>
            <person name="Tettelin H."/>
            <person name="Glass J.I."/>
            <person name="Rusch D."/>
            <person name="Podicherti R."/>
            <person name="Tsui H.-C.T."/>
            <person name="Winkler M.E."/>
        </authorList>
    </citation>
    <scope>NUCLEOTIDE SEQUENCE</scope>
</reference>